<accession>A0ABR2JE27</accession>
<dbReference type="PANTHER" id="PTHR24159:SF5">
    <property type="entry name" value="ANK_REP_REGION DOMAIN-CONTAINING PROTEIN"/>
    <property type="match status" value="1"/>
</dbReference>
<protein>
    <recommendedName>
        <fullName evidence="3">DUF3447 domain-containing protein</fullName>
    </recommendedName>
</protein>
<dbReference type="PANTHER" id="PTHR24159">
    <property type="match status" value="1"/>
</dbReference>
<evidence type="ECO:0008006" key="3">
    <source>
        <dbReference type="Google" id="ProtNLM"/>
    </source>
</evidence>
<evidence type="ECO:0000313" key="2">
    <source>
        <dbReference type="Proteomes" id="UP001470230"/>
    </source>
</evidence>
<dbReference type="Pfam" id="PF12796">
    <property type="entry name" value="Ank_2"/>
    <property type="match status" value="1"/>
</dbReference>
<sequence>MENCFNQYQREISDIISIQNLLSNLNEASLESTIESIKSSKFIQNPVNLKIIIKIIGRIIKYRRKQIKCFFALIDEIFPTISTSFTKKEIMVLFSQKIIFLKLLHDKFITIEDIIEFYGIKCDKIVYFYPEIKDKLSYDSILKKYDKYKCIIDYFSDREGQTIDFNEDPRLQAGNIDKLCIFIQNDDIDSFQQMISQNNINIRQHKITLTNFEWNKCLNEEVIYLIEYAAYHNSMKIFKFLLMNEAAFSPKLFLYAVCGGNNEIIHLAENALENVDFYSDINSILTLSIIFHRNDISDYLIEKFDIHNFFNQMSTSIYYENYGFFFKHILEINDDYNELLAKEDVKCNEISELIIFCAGSVSTIPLRIVVNFNDLNLNESLKLQIKRKTMENDKVTNPLVYAIQMFNNDNAKLLLSMDSVDPDLKLFYNVTPFIWACYVGNLEMVDILYNDKKVNASVIIEESNENALHISVRMNNLEVVKFLVSLNIFDLAQKNSQNEDALQTAARLGYKEIFYFLKEEMSKNGIEIDENLKINDERFYPTHCRNPLTMANDFFGNLKERISVCILI</sequence>
<reference evidence="1 2" key="1">
    <citation type="submission" date="2024-04" db="EMBL/GenBank/DDBJ databases">
        <title>Tritrichomonas musculus Genome.</title>
        <authorList>
            <person name="Alves-Ferreira E."/>
            <person name="Grigg M."/>
            <person name="Lorenzi H."/>
            <person name="Galac M."/>
        </authorList>
    </citation>
    <scope>NUCLEOTIDE SEQUENCE [LARGE SCALE GENOMIC DNA]</scope>
    <source>
        <strain evidence="1 2">EAF2021</strain>
    </source>
</reference>
<dbReference type="SMART" id="SM00248">
    <property type="entry name" value="ANK"/>
    <property type="match status" value="5"/>
</dbReference>
<organism evidence="1 2">
    <name type="scientific">Tritrichomonas musculus</name>
    <dbReference type="NCBI Taxonomy" id="1915356"/>
    <lineage>
        <taxon>Eukaryota</taxon>
        <taxon>Metamonada</taxon>
        <taxon>Parabasalia</taxon>
        <taxon>Tritrichomonadida</taxon>
        <taxon>Tritrichomonadidae</taxon>
        <taxon>Tritrichomonas</taxon>
    </lineage>
</organism>
<dbReference type="EMBL" id="JAPFFF010000012">
    <property type="protein sequence ID" value="KAK8876129.1"/>
    <property type="molecule type" value="Genomic_DNA"/>
</dbReference>
<comment type="caution">
    <text evidence="1">The sequence shown here is derived from an EMBL/GenBank/DDBJ whole genome shotgun (WGS) entry which is preliminary data.</text>
</comment>
<proteinExistence type="predicted"/>
<dbReference type="InterPro" id="IPR036770">
    <property type="entry name" value="Ankyrin_rpt-contain_sf"/>
</dbReference>
<dbReference type="Gene3D" id="1.25.40.20">
    <property type="entry name" value="Ankyrin repeat-containing domain"/>
    <property type="match status" value="1"/>
</dbReference>
<dbReference type="SUPFAM" id="SSF48403">
    <property type="entry name" value="Ankyrin repeat"/>
    <property type="match status" value="1"/>
</dbReference>
<evidence type="ECO:0000313" key="1">
    <source>
        <dbReference type="EMBL" id="KAK8876129.1"/>
    </source>
</evidence>
<gene>
    <name evidence="1" type="ORF">M9Y10_006317</name>
</gene>
<name>A0ABR2JE27_9EUKA</name>
<keyword evidence="2" id="KW-1185">Reference proteome</keyword>
<dbReference type="InterPro" id="IPR002110">
    <property type="entry name" value="Ankyrin_rpt"/>
</dbReference>
<dbReference type="Proteomes" id="UP001470230">
    <property type="component" value="Unassembled WGS sequence"/>
</dbReference>